<dbReference type="OrthoDB" id="9793039at2"/>
<dbReference type="PROSITE" id="PS51819">
    <property type="entry name" value="VOC"/>
    <property type="match status" value="1"/>
</dbReference>
<dbReference type="EMBL" id="VLLL01000009">
    <property type="protein sequence ID" value="TWJ07874.1"/>
    <property type="molecule type" value="Genomic_DNA"/>
</dbReference>
<dbReference type="CDD" id="cd07247">
    <property type="entry name" value="SgaA_N_like"/>
    <property type="match status" value="1"/>
</dbReference>
<evidence type="ECO:0000313" key="2">
    <source>
        <dbReference type="EMBL" id="TWJ07874.1"/>
    </source>
</evidence>
<evidence type="ECO:0000259" key="1">
    <source>
        <dbReference type="PROSITE" id="PS51819"/>
    </source>
</evidence>
<dbReference type="InterPro" id="IPR037523">
    <property type="entry name" value="VOC_core"/>
</dbReference>
<organism evidence="2 3">
    <name type="scientific">Stackebrandtia albiflava</name>
    <dbReference type="NCBI Taxonomy" id="406432"/>
    <lineage>
        <taxon>Bacteria</taxon>
        <taxon>Bacillati</taxon>
        <taxon>Actinomycetota</taxon>
        <taxon>Actinomycetes</taxon>
        <taxon>Glycomycetales</taxon>
        <taxon>Glycomycetaceae</taxon>
        <taxon>Stackebrandtia</taxon>
    </lineage>
</organism>
<dbReference type="InterPro" id="IPR041581">
    <property type="entry name" value="Glyoxalase_6"/>
</dbReference>
<dbReference type="PANTHER" id="PTHR33993">
    <property type="entry name" value="GLYOXALASE-RELATED"/>
    <property type="match status" value="1"/>
</dbReference>
<reference evidence="2 3" key="1">
    <citation type="journal article" date="2013" name="Stand. Genomic Sci.">
        <title>Genomic Encyclopedia of Type Strains, Phase I: The one thousand microbial genomes (KMG-I) project.</title>
        <authorList>
            <person name="Kyrpides N.C."/>
            <person name="Woyke T."/>
            <person name="Eisen J.A."/>
            <person name="Garrity G."/>
            <person name="Lilburn T.G."/>
            <person name="Beck B.J."/>
            <person name="Whitman W.B."/>
            <person name="Hugenholtz P."/>
            <person name="Klenk H.P."/>
        </authorList>
    </citation>
    <scope>NUCLEOTIDE SEQUENCE [LARGE SCALE GENOMIC DNA]</scope>
    <source>
        <strain evidence="2 3">DSM 45044</strain>
    </source>
</reference>
<dbReference type="RefSeq" id="WP_147143150.1">
    <property type="nucleotide sequence ID" value="NZ_BAABIJ010000005.1"/>
</dbReference>
<keyword evidence="3" id="KW-1185">Reference proteome</keyword>
<dbReference type="Pfam" id="PF18029">
    <property type="entry name" value="Glyoxalase_6"/>
    <property type="match status" value="2"/>
</dbReference>
<proteinExistence type="predicted"/>
<dbReference type="SUPFAM" id="SSF54593">
    <property type="entry name" value="Glyoxalase/Bleomycin resistance protein/Dihydroxybiphenyl dioxygenase"/>
    <property type="match status" value="2"/>
</dbReference>
<dbReference type="AlphaFoldDB" id="A0A562UQK5"/>
<dbReference type="InterPro" id="IPR052164">
    <property type="entry name" value="Anthracycline_SecMetBiosynth"/>
</dbReference>
<dbReference type="Gene3D" id="3.10.180.10">
    <property type="entry name" value="2,3-Dihydroxybiphenyl 1,2-Dioxygenase, domain 1"/>
    <property type="match status" value="2"/>
</dbReference>
<feature type="domain" description="VOC" evidence="1">
    <location>
        <begin position="124"/>
        <end position="238"/>
    </location>
</feature>
<name>A0A562UQK5_9ACTN</name>
<accession>A0A562UQK5</accession>
<comment type="caution">
    <text evidence="2">The sequence shown here is derived from an EMBL/GenBank/DDBJ whole genome shotgun (WGS) entry which is preliminary data.</text>
</comment>
<protein>
    <recommendedName>
        <fullName evidence="1">VOC domain-containing protein</fullName>
    </recommendedName>
</protein>
<sequence>MRTRGYPPATPCLTELSGVDTDVVVPFYTGLFGWDAADDATGVRFTIRDLRVASARPDGADRPTWLTHISTDDLSASVTAATGAGGRILSRSDEAAVVADPAGAVFGLRAGGHGGAQLHEEPGAVCWSDLRTADTTAAETFYAAVFDWKARPGEAAPGMTYLEWWSRGRAVCGMSELPAEAAVTAHWSTTFEVADCEAAADTCVRLGGTVHQPPWDVGIGTYAGLSDPAGAAFGVISLIPELRL</sequence>
<gene>
    <name evidence="2" type="ORF">LX16_4655</name>
</gene>
<evidence type="ECO:0000313" key="3">
    <source>
        <dbReference type="Proteomes" id="UP000321617"/>
    </source>
</evidence>
<dbReference type="InterPro" id="IPR029068">
    <property type="entry name" value="Glyas_Bleomycin-R_OHBP_Dase"/>
</dbReference>
<dbReference type="PANTHER" id="PTHR33993:SF14">
    <property type="entry name" value="GB|AAF24581.1"/>
    <property type="match status" value="1"/>
</dbReference>
<dbReference type="Proteomes" id="UP000321617">
    <property type="component" value="Unassembled WGS sequence"/>
</dbReference>